<dbReference type="Proteomes" id="UP000292052">
    <property type="component" value="Unassembled WGS sequence"/>
</dbReference>
<dbReference type="Pfam" id="PF21773">
    <property type="entry name" value="ODAD1_CC"/>
    <property type="match status" value="1"/>
</dbReference>
<name>A0A482W6L8_ASBVE</name>
<keyword evidence="1 2" id="KW-0175">Coiled coil</keyword>
<comment type="caution">
    <text evidence="5">The sequence shown here is derived from an EMBL/GenBank/DDBJ whole genome shotgun (WGS) entry which is preliminary data.</text>
</comment>
<reference evidence="5 6" key="1">
    <citation type="submission" date="2017-03" db="EMBL/GenBank/DDBJ databases">
        <title>Genome of the blue death feigning beetle - Asbolus verrucosus.</title>
        <authorList>
            <person name="Rider S.D."/>
        </authorList>
    </citation>
    <scope>NUCLEOTIDE SEQUENCE [LARGE SCALE GENOMIC DNA]</scope>
    <source>
        <strain evidence="5">Butters</strain>
        <tissue evidence="5">Head and leg muscle</tissue>
    </source>
</reference>
<evidence type="ECO:0000256" key="3">
    <source>
        <dbReference type="SAM" id="MobiDB-lite"/>
    </source>
</evidence>
<feature type="compositionally biased region" description="Basic and acidic residues" evidence="3">
    <location>
        <begin position="502"/>
        <end position="511"/>
    </location>
</feature>
<evidence type="ECO:0000256" key="1">
    <source>
        <dbReference type="ARBA" id="ARBA00023054"/>
    </source>
</evidence>
<dbReference type="EMBL" id="QDEB01022845">
    <property type="protein sequence ID" value="RZC40821.1"/>
    <property type="molecule type" value="Genomic_DNA"/>
</dbReference>
<feature type="coiled-coil region" evidence="2">
    <location>
        <begin position="38"/>
        <end position="119"/>
    </location>
</feature>
<feature type="coiled-coil region" evidence="2">
    <location>
        <begin position="327"/>
        <end position="393"/>
    </location>
</feature>
<organism evidence="5 6">
    <name type="scientific">Asbolus verrucosus</name>
    <name type="common">Desert ironclad beetle</name>
    <dbReference type="NCBI Taxonomy" id="1661398"/>
    <lineage>
        <taxon>Eukaryota</taxon>
        <taxon>Metazoa</taxon>
        <taxon>Ecdysozoa</taxon>
        <taxon>Arthropoda</taxon>
        <taxon>Hexapoda</taxon>
        <taxon>Insecta</taxon>
        <taxon>Pterygota</taxon>
        <taxon>Neoptera</taxon>
        <taxon>Endopterygota</taxon>
        <taxon>Coleoptera</taxon>
        <taxon>Polyphaga</taxon>
        <taxon>Cucujiformia</taxon>
        <taxon>Tenebrionidae</taxon>
        <taxon>Pimeliinae</taxon>
        <taxon>Asbolus</taxon>
    </lineage>
</organism>
<evidence type="ECO:0000313" key="6">
    <source>
        <dbReference type="Proteomes" id="UP000292052"/>
    </source>
</evidence>
<dbReference type="OrthoDB" id="6766775at2759"/>
<gene>
    <name evidence="5" type="ORF">BDFB_010269</name>
</gene>
<evidence type="ECO:0000259" key="4">
    <source>
        <dbReference type="Pfam" id="PF21773"/>
    </source>
</evidence>
<protein>
    <recommendedName>
        <fullName evidence="4">ODAD1 central coiled coil region domain-containing protein</fullName>
    </recommendedName>
</protein>
<evidence type="ECO:0000313" key="5">
    <source>
        <dbReference type="EMBL" id="RZC40821.1"/>
    </source>
</evidence>
<dbReference type="InterPro" id="IPR051876">
    <property type="entry name" value="ODA-DC/CCD"/>
</dbReference>
<keyword evidence="6" id="KW-1185">Reference proteome</keyword>
<proteinExistence type="predicted"/>
<dbReference type="PANTHER" id="PTHR21694">
    <property type="entry name" value="COILED-COIL DOMAIN-CONTAINING PROTEIN 63"/>
    <property type="match status" value="1"/>
</dbReference>
<dbReference type="STRING" id="1661398.A0A482W6L8"/>
<feature type="coiled-coil region" evidence="2">
    <location>
        <begin position="258"/>
        <end position="293"/>
    </location>
</feature>
<dbReference type="InterPro" id="IPR049258">
    <property type="entry name" value="ODAD1_CC"/>
</dbReference>
<feature type="domain" description="ODAD1 central coiled coil region" evidence="4">
    <location>
        <begin position="141"/>
        <end position="421"/>
    </location>
</feature>
<feature type="region of interest" description="Disordered" evidence="3">
    <location>
        <begin position="492"/>
        <end position="511"/>
    </location>
</feature>
<dbReference type="AlphaFoldDB" id="A0A482W6L8"/>
<accession>A0A482W6L8</accession>
<sequence>MDKLQNPDQLDMELMAEAELARLQRQHRIMEGDRKAFLDEITNKLKKQRKIILGLKRERDELMADIKVATCDGQKRKDSDVSTKLQRLLQRHEEVVAELRKEKARSDEIGQQVKKTEKKVAQMRLKEITDGEYQERIRSGRKSVQMLENKLETTVKRFCTVLTENRQMREEIDHLLIERTRFNAIWEKLLYDFNTGKKLMLDLIEQATLAYDQREEWCSKLQALKIRAHNDVIVHTQEMREMQRQLDHDGKLREFLTIKGQKRVMRDLEEKEMRKKEQEKADVEKQVKLYQTTLDQIKEFCEENDIERIAAKYLKQEEENFALFNYVNELSHELEVLNESISELQVKIEEQKEIAEERAQKQKETLDTLTQALEEATQRADGDEEVLKETEKELAQILEGIKDVFDLINCDCAPILDLLGENPDVNEDNVMVYLGLIEKKVSGLITTVYFKEKSEEDLYNIKGQKRIMSDLERKEKIKRMEMKEKLQQKLDHYSTMLKKSRGSQEKAKRLK</sequence>
<dbReference type="PANTHER" id="PTHR21694:SF18">
    <property type="entry name" value="COILED-COIL DOMAIN-CONTAINING PROTEIN 63"/>
    <property type="match status" value="1"/>
</dbReference>
<evidence type="ECO:0000256" key="2">
    <source>
        <dbReference type="SAM" id="Coils"/>
    </source>
</evidence>